<protein>
    <submittedName>
        <fullName evidence="1">Uncharacterized protein</fullName>
    </submittedName>
</protein>
<name>C4G9P2_9FIRM</name>
<reference evidence="1" key="1">
    <citation type="submission" date="2009-04" db="EMBL/GenBank/DDBJ databases">
        <authorList>
            <person name="Weinstock G."/>
            <person name="Sodergren E."/>
            <person name="Clifton S."/>
            <person name="Fulton L."/>
            <person name="Fulton B."/>
            <person name="Courtney L."/>
            <person name="Fronick C."/>
            <person name="Harrison M."/>
            <person name="Strong C."/>
            <person name="Farmer C."/>
            <person name="Delahaunty K."/>
            <person name="Markovic C."/>
            <person name="Hall O."/>
            <person name="Minx P."/>
            <person name="Tomlinson C."/>
            <person name="Mitreva M."/>
            <person name="Nelson J."/>
            <person name="Hou S."/>
            <person name="Wollam A."/>
            <person name="Pepin K.H."/>
            <person name="Johnson M."/>
            <person name="Bhonagiri V."/>
            <person name="Nash W.E."/>
            <person name="Warren W."/>
            <person name="Chinwalla A."/>
            <person name="Mardis E.R."/>
            <person name="Wilson R.K."/>
        </authorList>
    </citation>
    <scope>NUCLEOTIDE SEQUENCE [LARGE SCALE GENOMIC DNA]</scope>
    <source>
        <strain evidence="1">DSM 14600</strain>
    </source>
</reference>
<accession>C4G9P2</accession>
<dbReference type="HOGENOM" id="CLU_2737825_0_0_9"/>
<comment type="caution">
    <text evidence="1">The sequence shown here is derived from an EMBL/GenBank/DDBJ whole genome shotgun (WGS) entry which is preliminary data.</text>
</comment>
<evidence type="ECO:0000313" key="1">
    <source>
        <dbReference type="EMBL" id="EEP29340.1"/>
    </source>
</evidence>
<sequence length="71" mass="8260">MYTGFTPKCKVFDRNSRFFLHFHYTTEALQTGEKCRKINGFQGSLLLLSRHYIMASGDLWQAKILEGKKSI</sequence>
<keyword evidence="2" id="KW-1185">Reference proteome</keyword>
<dbReference type="Proteomes" id="UP000003494">
    <property type="component" value="Unassembled WGS sequence"/>
</dbReference>
<dbReference type="STRING" id="626523.GCWU000342_00697"/>
<evidence type="ECO:0000313" key="2">
    <source>
        <dbReference type="Proteomes" id="UP000003494"/>
    </source>
</evidence>
<dbReference type="EMBL" id="ACIP02000001">
    <property type="protein sequence ID" value="EEP29340.1"/>
    <property type="molecule type" value="Genomic_DNA"/>
</dbReference>
<gene>
    <name evidence="1" type="ORF">GCWU000342_00697</name>
</gene>
<proteinExistence type="predicted"/>
<dbReference type="AlphaFoldDB" id="C4G9P2"/>
<organism evidence="1 2">
    <name type="scientific">Shuttleworthella satelles DSM 14600</name>
    <dbReference type="NCBI Taxonomy" id="626523"/>
    <lineage>
        <taxon>Bacteria</taxon>
        <taxon>Bacillati</taxon>
        <taxon>Bacillota</taxon>
        <taxon>Clostridia</taxon>
        <taxon>Lachnospirales</taxon>
        <taxon>Lachnospiraceae</taxon>
        <taxon>Shuttleworthella</taxon>
    </lineage>
</organism>